<dbReference type="Proteomes" id="UP000186817">
    <property type="component" value="Unassembled WGS sequence"/>
</dbReference>
<protein>
    <recommendedName>
        <fullName evidence="2">Homing endonuclease LAGLIDADG domain-containing protein</fullName>
    </recommendedName>
</protein>
<dbReference type="SUPFAM" id="SSF55608">
    <property type="entry name" value="Homing endonucleases"/>
    <property type="match status" value="3"/>
</dbReference>
<evidence type="ECO:0000259" key="2">
    <source>
        <dbReference type="Pfam" id="PF14528"/>
    </source>
</evidence>
<dbReference type="OrthoDB" id="439133at2759"/>
<evidence type="ECO:0000256" key="1">
    <source>
        <dbReference type="SAM" id="Coils"/>
    </source>
</evidence>
<sequence>MGAPVRWAELPSAARARRKVPWTAGLLLLLAWAGAGRSLAVVAGPRAGMCRSSAAGVCETLEEVRRKNKQLRVQLDKSPWPILRCFSAKGQNYSLPLRAESRDLRRLRPERVLAYLAGFFDGDGCVACESSLSGCRLHVGQSFDQAEVLMLLYETFGGSITRKWSGMGLRKPLLQWIACGECARNAAQLLAPQSITKQKQLLLAVQWPEAKSDRKDCKAELSALKEYDSAVAGPCSWEYCAGFFDAEGCISQKHAGASLQLQIMQKHPRVLMCLREFLARSLGQDATVGKEGEYAHVLSISGVTSCKQILQHLLAAGLLCKAGQAQLGLGLTPETAAQVDAELGCLTGNQSFGKRLDAAGQERARKIRATQAQAARCRKHGRLAEAEAKLNEIEVLKAEHQLLKANHENQQLLQYVSKLQPIHSILQSAGEGPFNRELTEEQQGADEDAHDRAVILLSLRRTGRFLSMLLARRSDGCRKCGRELEWKRSSPEWPVNNAPSTRLHTQRPAAGKGVQNQGVADVNFDVSVFGLQFSFDLEGRCVSFAGISPRESDGMIALRSHALLAHALHARRQAAGAVGLLAPAFWVRRFKTRVSLERLHADVRDSFCAEAFDTSKEVQMKNKQLRVQLSMSPWPILKSFSANGQNYSLPLRAESRDLRRLPPEPVLAYLAGFFDGDGCVSCPHVSGCCLHVGQSFDQAEVLMLFYETFGGSITLQRDGMGLRKPLLRWTAYGQSARNAAHLLAPQSITKQRQLLLAAQWPEAKSDRKDCKAELSALKALKEHDSAVARPCSWEYFTGFFDAEGYIKQQRGGASLLLQIGQKHPRVLECLREFLAQRLGKDATVGKVAGSAHALWVCGLTSCKQLLQHFLAAGLICKAEQAKLGLGLTPATAAQVDAELGRLTGNQAFGKRLDAAGQERARKIKATQAQAARCRKQGQLAEAAAKLDEIEVLKAEHELLKACHENQQLAEYVRKVQSLHNNSWEGPIAHGM</sequence>
<dbReference type="Gene3D" id="3.10.28.10">
    <property type="entry name" value="Homing endonucleases"/>
    <property type="match status" value="3"/>
</dbReference>
<dbReference type="AlphaFoldDB" id="A0A1Q9DDR4"/>
<organism evidence="3 4">
    <name type="scientific">Symbiodinium microadriaticum</name>
    <name type="common">Dinoflagellate</name>
    <name type="synonym">Zooxanthella microadriatica</name>
    <dbReference type="NCBI Taxonomy" id="2951"/>
    <lineage>
        <taxon>Eukaryota</taxon>
        <taxon>Sar</taxon>
        <taxon>Alveolata</taxon>
        <taxon>Dinophyceae</taxon>
        <taxon>Suessiales</taxon>
        <taxon>Symbiodiniaceae</taxon>
        <taxon>Symbiodinium</taxon>
    </lineage>
</organism>
<dbReference type="EMBL" id="LSRX01000586">
    <property type="protein sequence ID" value="OLP93328.1"/>
    <property type="molecule type" value="Genomic_DNA"/>
</dbReference>
<dbReference type="InterPro" id="IPR027434">
    <property type="entry name" value="Homing_endonucl"/>
</dbReference>
<keyword evidence="1" id="KW-0175">Coiled coil</keyword>
<reference evidence="3 4" key="1">
    <citation type="submission" date="2016-02" db="EMBL/GenBank/DDBJ databases">
        <title>Genome analysis of coral dinoflagellate symbionts highlights evolutionary adaptations to a symbiotic lifestyle.</title>
        <authorList>
            <person name="Aranda M."/>
            <person name="Li Y."/>
            <person name="Liew Y.J."/>
            <person name="Baumgarten S."/>
            <person name="Simakov O."/>
            <person name="Wilson M."/>
            <person name="Piel J."/>
            <person name="Ashoor H."/>
            <person name="Bougouffa S."/>
            <person name="Bajic V.B."/>
            <person name="Ryu T."/>
            <person name="Ravasi T."/>
            <person name="Bayer T."/>
            <person name="Micklem G."/>
            <person name="Kim H."/>
            <person name="Bhak J."/>
            <person name="Lajeunesse T.C."/>
            <person name="Voolstra C.R."/>
        </authorList>
    </citation>
    <scope>NUCLEOTIDE SEQUENCE [LARGE SCALE GENOMIC DNA]</scope>
    <source>
        <strain evidence="3 4">CCMP2467</strain>
    </source>
</reference>
<feature type="coiled-coil region" evidence="1">
    <location>
        <begin position="383"/>
        <end position="413"/>
    </location>
</feature>
<accession>A0A1Q9DDR4</accession>
<evidence type="ECO:0000313" key="3">
    <source>
        <dbReference type="EMBL" id="OLP93328.1"/>
    </source>
</evidence>
<feature type="domain" description="Homing endonuclease LAGLIDADG" evidence="2">
    <location>
        <begin position="794"/>
        <end position="847"/>
    </location>
</feature>
<evidence type="ECO:0000313" key="4">
    <source>
        <dbReference type="Proteomes" id="UP000186817"/>
    </source>
</evidence>
<gene>
    <name evidence="3" type="ORF">AK812_SmicGene24779</name>
</gene>
<keyword evidence="4" id="KW-1185">Reference proteome</keyword>
<proteinExistence type="predicted"/>
<name>A0A1Q9DDR4_SYMMI</name>
<dbReference type="InterPro" id="IPR004860">
    <property type="entry name" value="LAGLIDADG_dom"/>
</dbReference>
<comment type="caution">
    <text evidence="3">The sequence shown here is derived from an EMBL/GenBank/DDBJ whole genome shotgun (WGS) entry which is preliminary data.</text>
</comment>
<dbReference type="Pfam" id="PF14528">
    <property type="entry name" value="LAGLIDADG_3"/>
    <property type="match status" value="1"/>
</dbReference>